<proteinExistence type="predicted"/>
<evidence type="ECO:0000313" key="3">
    <source>
        <dbReference type="Proteomes" id="UP000028781"/>
    </source>
</evidence>
<feature type="coiled-coil region" evidence="1">
    <location>
        <begin position="70"/>
        <end position="104"/>
    </location>
</feature>
<reference evidence="2 3" key="1">
    <citation type="journal article" date="2015" name="Int. J. Syst. Evol. Microbiol.">
        <title>M ethanocaldococcus bathoardescens sp. nov., a hyperthermophilic methanogen isolated from a volcanically active deep-sea hydrothermal vent.</title>
        <authorList>
            <person name="Stewart L.C."/>
            <person name="Jung J.H."/>
            <person name="Kim Y.T."/>
            <person name="Kwon S.W."/>
            <person name="Park C.S."/>
            <person name="Holden J.F."/>
        </authorList>
    </citation>
    <scope>NUCLEOTIDE SEQUENCE [LARGE SCALE GENOMIC DNA]</scope>
    <source>
        <strain evidence="2 3">JH146</strain>
    </source>
</reference>
<dbReference type="EMBL" id="CP009149">
    <property type="protein sequence ID" value="AIJ06158.1"/>
    <property type="molecule type" value="Genomic_DNA"/>
</dbReference>
<sequence>MLGWGRGLGRRFWRHFKFPVGVGGRYRYVGPCRCGLGPHAFYVDEKTGALVHAWDIYRGYAPGFVGTDERTYLEETIKELEEEKKMLEEELARIKKRLDELKKD</sequence>
<dbReference type="HOGENOM" id="CLU_181980_0_0_2"/>
<organism evidence="2 3">
    <name type="scientific">Methanocaldococcus bathoardescens</name>
    <dbReference type="NCBI Taxonomy" id="1301915"/>
    <lineage>
        <taxon>Archaea</taxon>
        <taxon>Methanobacteriati</taxon>
        <taxon>Methanobacteriota</taxon>
        <taxon>Methanomada group</taxon>
        <taxon>Methanococci</taxon>
        <taxon>Methanococcales</taxon>
        <taxon>Methanocaldococcaceae</taxon>
        <taxon>Methanocaldococcus</taxon>
    </lineage>
</organism>
<protein>
    <recommendedName>
        <fullName evidence="4">DUF5320 domain-containing protein</fullName>
    </recommendedName>
</protein>
<evidence type="ECO:0000256" key="1">
    <source>
        <dbReference type="SAM" id="Coils"/>
    </source>
</evidence>
<evidence type="ECO:0008006" key="4">
    <source>
        <dbReference type="Google" id="ProtNLM"/>
    </source>
</evidence>
<evidence type="ECO:0000313" key="2">
    <source>
        <dbReference type="EMBL" id="AIJ06158.1"/>
    </source>
</evidence>
<name>A0A076LI41_9EURY</name>
<keyword evidence="1" id="KW-0175">Coiled coil</keyword>
<dbReference type="RefSeq" id="WP_048202260.1">
    <property type="nucleotide sequence ID" value="NZ_CP009149.1"/>
</dbReference>
<gene>
    <name evidence="2" type="ORF">JH146_1316</name>
</gene>
<dbReference type="OrthoDB" id="66053at2157"/>
<dbReference type="GeneID" id="24891944"/>
<dbReference type="Proteomes" id="UP000028781">
    <property type="component" value="Chromosome"/>
</dbReference>
<keyword evidence="3" id="KW-1185">Reference proteome</keyword>
<dbReference type="KEGG" id="mjh:JH146_1316"/>
<dbReference type="STRING" id="1301915.JH146_1316"/>
<accession>A0A076LI41</accession>
<dbReference type="AlphaFoldDB" id="A0A076LI41"/>